<accession>A0A6J5RHX5</accession>
<sequence length="536" mass="58817">MSLDKIQQMIGSLVKSVEDNEKLATPILSAKLAKCLEAYPSDQTIGSMARVIDKMASNNKFFIRKAEFKDLYHKLHSRNTKFAELFNEELGIVENLPTPTIMNRDESTQINTYEVGDQILANALNSVFDKNLPVKMYSQNLADKAKSSVASTLDSWNLRPTNINVNDGNDKFLVIKADYETPKGITSLYVPVEIHGNKIIEASVFVGNSGPHEMNNTNLKKYLTTFAGNKLKINGTEILGVLTSAASENREISGAEIALTKLNATRQGKSEFFQNQIVGQKIAEASVKDVQLPRYDEFVSFEKSFTSPYGVASFQFGDSNIKTARDSIVRDLIGYGHKNPQITVTGSDDNTVFYGVSLDAGKVAFTIPVKVADGKINKPNIMLCNGSVSTFSQENINELYINNQTDYKVAAAASPLFGLKSSDLLNNIKEAIAEGNTSKAEDALNVLANMGDEKAYAFGFNAFLTGLSGKKVESKESACCMVIKNAKVSEHPICGHTGLPLHKVYQDKDGNCRPLYRKSMDETYEGAVFNNSKIFG</sequence>
<gene>
    <name evidence="1" type="ORF">UFOVP1290_600</name>
</gene>
<dbReference type="EMBL" id="LR797252">
    <property type="protein sequence ID" value="CAB4197080.1"/>
    <property type="molecule type" value="Genomic_DNA"/>
</dbReference>
<evidence type="ECO:0000313" key="1">
    <source>
        <dbReference type="EMBL" id="CAB4197080.1"/>
    </source>
</evidence>
<reference evidence="1" key="1">
    <citation type="submission" date="2020-05" db="EMBL/GenBank/DDBJ databases">
        <authorList>
            <person name="Chiriac C."/>
            <person name="Salcher M."/>
            <person name="Ghai R."/>
            <person name="Kavagutti S V."/>
        </authorList>
    </citation>
    <scope>NUCLEOTIDE SEQUENCE</scope>
</reference>
<name>A0A6J5RHX5_9CAUD</name>
<protein>
    <submittedName>
        <fullName evidence="1">Uncharacterized protein</fullName>
    </submittedName>
</protein>
<proteinExistence type="predicted"/>
<organism evidence="1">
    <name type="scientific">uncultured Caudovirales phage</name>
    <dbReference type="NCBI Taxonomy" id="2100421"/>
    <lineage>
        <taxon>Viruses</taxon>
        <taxon>Duplodnaviria</taxon>
        <taxon>Heunggongvirae</taxon>
        <taxon>Uroviricota</taxon>
        <taxon>Caudoviricetes</taxon>
        <taxon>Peduoviridae</taxon>
        <taxon>Maltschvirus</taxon>
        <taxon>Maltschvirus maltsch</taxon>
    </lineage>
</organism>